<dbReference type="Proteomes" id="UP000763557">
    <property type="component" value="Unassembled WGS sequence"/>
</dbReference>
<dbReference type="Gene3D" id="1.10.630.10">
    <property type="entry name" value="Cytochrome P450"/>
    <property type="match status" value="1"/>
</dbReference>
<dbReference type="Pfam" id="PF00067">
    <property type="entry name" value="p450"/>
    <property type="match status" value="1"/>
</dbReference>
<dbReference type="EMBL" id="JAAATY010000008">
    <property type="protein sequence ID" value="NRN65938.1"/>
    <property type="molecule type" value="Genomic_DNA"/>
</dbReference>
<keyword evidence="2" id="KW-0349">Heme</keyword>
<dbReference type="PROSITE" id="PS00086">
    <property type="entry name" value="CYTOCHROME_P450"/>
    <property type="match status" value="1"/>
</dbReference>
<dbReference type="PANTHER" id="PTHR46696:SF1">
    <property type="entry name" value="CYTOCHROME P450 YJIB-RELATED"/>
    <property type="match status" value="1"/>
</dbReference>
<keyword evidence="2" id="KW-0560">Oxidoreductase</keyword>
<name>A0ABX2F519_9PSEU</name>
<gene>
    <name evidence="3" type="ORF">GC106_31550</name>
</gene>
<keyword evidence="2" id="KW-0503">Monooxygenase</keyword>
<evidence type="ECO:0000313" key="3">
    <source>
        <dbReference type="EMBL" id="NRN65938.1"/>
    </source>
</evidence>
<evidence type="ECO:0000313" key="4">
    <source>
        <dbReference type="Proteomes" id="UP000763557"/>
    </source>
</evidence>
<evidence type="ECO:0000256" key="1">
    <source>
        <dbReference type="ARBA" id="ARBA00010617"/>
    </source>
</evidence>
<keyword evidence="2" id="KW-0408">Iron</keyword>
<dbReference type="PANTHER" id="PTHR46696">
    <property type="entry name" value="P450, PUTATIVE (EUROFUNG)-RELATED"/>
    <property type="match status" value="1"/>
</dbReference>
<dbReference type="SUPFAM" id="SSF48264">
    <property type="entry name" value="Cytochrome P450"/>
    <property type="match status" value="1"/>
</dbReference>
<dbReference type="PRINTS" id="PR00385">
    <property type="entry name" value="P450"/>
</dbReference>
<sequence length="392" mass="42616">MITAAESRFASGSADPASFGRDLAELGRRHGTVFDEYMGALVVLRHKDVSAGLRDPNTFSTSFYGVGPMASMMIAHGGAEHARQRRIHNRFFSPAASERYASRVVPIAERNFERLVGLDRAELVGDVLARYPMEVFLDLLGIPNDLGDRGLEWVRAIVAWTGSPMNEELAAPGQHAFDELRAYAAKLVEAERTAPSDNLLGEIVRAHLEEGGFSVDACTVAVVSLLLGGLETTIQMLSATIASLLLNPDALARLNTNRALCDAAIDEAFRWASPSAGLYRLVTSDVDVDGVPVKAGDMVYLCIAAAHFDELAYPRPEVYDLERRPSHLGFGLGPHYCVGAPLARIEVRAALDALLDRFPGIRLERPLNFFYGARGFVQHGTEQLPVLLTSPS</sequence>
<dbReference type="InterPro" id="IPR036396">
    <property type="entry name" value="Cyt_P450_sf"/>
</dbReference>
<organism evidence="3 4">
    <name type="scientific">Kibdelosporangium persicum</name>
    <dbReference type="NCBI Taxonomy" id="2698649"/>
    <lineage>
        <taxon>Bacteria</taxon>
        <taxon>Bacillati</taxon>
        <taxon>Actinomycetota</taxon>
        <taxon>Actinomycetes</taxon>
        <taxon>Pseudonocardiales</taxon>
        <taxon>Pseudonocardiaceae</taxon>
        <taxon>Kibdelosporangium</taxon>
    </lineage>
</organism>
<reference evidence="3 4" key="1">
    <citation type="submission" date="2020-01" db="EMBL/GenBank/DDBJ databases">
        <title>Kibdelosporangium persica a novel Actinomycetes from a hot desert in Iran.</title>
        <authorList>
            <person name="Safaei N."/>
            <person name="Zaburannyi N."/>
            <person name="Mueller R."/>
            <person name="Wink J."/>
        </authorList>
    </citation>
    <scope>NUCLEOTIDE SEQUENCE [LARGE SCALE GENOMIC DNA]</scope>
    <source>
        <strain evidence="3 4">4NS15</strain>
    </source>
</reference>
<keyword evidence="4" id="KW-1185">Reference proteome</keyword>
<evidence type="ECO:0000256" key="2">
    <source>
        <dbReference type="RuleBase" id="RU000461"/>
    </source>
</evidence>
<comment type="similarity">
    <text evidence="1 2">Belongs to the cytochrome P450 family.</text>
</comment>
<dbReference type="InterPro" id="IPR002397">
    <property type="entry name" value="Cyt_P450_B"/>
</dbReference>
<accession>A0ABX2F519</accession>
<dbReference type="InterPro" id="IPR017972">
    <property type="entry name" value="Cyt_P450_CS"/>
</dbReference>
<proteinExistence type="inferred from homology"/>
<comment type="caution">
    <text evidence="3">The sequence shown here is derived from an EMBL/GenBank/DDBJ whole genome shotgun (WGS) entry which is preliminary data.</text>
</comment>
<dbReference type="RefSeq" id="WP_173131030.1">
    <property type="nucleotide sequence ID" value="NZ_CBCSGW010000090.1"/>
</dbReference>
<dbReference type="InterPro" id="IPR001128">
    <property type="entry name" value="Cyt_P450"/>
</dbReference>
<dbReference type="PRINTS" id="PR00359">
    <property type="entry name" value="BP450"/>
</dbReference>
<protein>
    <submittedName>
        <fullName evidence="3">Cytochrome P450 hydroxylase</fullName>
    </submittedName>
</protein>
<keyword evidence="2" id="KW-0479">Metal-binding</keyword>